<organism evidence="2 3">
    <name type="scientific">Caldimonas mangrovi</name>
    <dbReference type="NCBI Taxonomy" id="2944811"/>
    <lineage>
        <taxon>Bacteria</taxon>
        <taxon>Pseudomonadati</taxon>
        <taxon>Pseudomonadota</taxon>
        <taxon>Betaproteobacteria</taxon>
        <taxon>Burkholderiales</taxon>
        <taxon>Sphaerotilaceae</taxon>
        <taxon>Caldimonas</taxon>
    </lineage>
</organism>
<evidence type="ECO:0000313" key="2">
    <source>
        <dbReference type="EMBL" id="MCM5681914.1"/>
    </source>
</evidence>
<reference evidence="2" key="1">
    <citation type="submission" date="2022-05" db="EMBL/GenBank/DDBJ databases">
        <title>Schlegelella sp. nov., isolated from mangrove soil.</title>
        <authorList>
            <person name="Liu Y."/>
            <person name="Ge X."/>
            <person name="Liu W."/>
        </authorList>
    </citation>
    <scope>NUCLEOTIDE SEQUENCE</scope>
    <source>
        <strain evidence="2">S2-27</strain>
    </source>
</reference>
<sequence length="99" mass="9895">MPVFIAALLGGLIQAAGTLVGRVLISLGFGYVTFTGLDTSLTWLRSMIAANFGAIPAQGMAVLSGAGAGSAVSIVLSAIAARMLLDGLTGGTLKKMVLK</sequence>
<keyword evidence="1" id="KW-1133">Transmembrane helix</keyword>
<comment type="caution">
    <text evidence="2">The sequence shown here is derived from an EMBL/GenBank/DDBJ whole genome shotgun (WGS) entry which is preliminary data.</text>
</comment>
<evidence type="ECO:0000313" key="3">
    <source>
        <dbReference type="Proteomes" id="UP001165541"/>
    </source>
</evidence>
<evidence type="ECO:0000256" key="1">
    <source>
        <dbReference type="SAM" id="Phobius"/>
    </source>
</evidence>
<dbReference type="InterPro" id="IPR019670">
    <property type="entry name" value="DUF2523"/>
</dbReference>
<dbReference type="RefSeq" id="WP_251780396.1">
    <property type="nucleotide sequence ID" value="NZ_JAMKFE010000015.1"/>
</dbReference>
<dbReference type="EMBL" id="JAMKFE010000015">
    <property type="protein sequence ID" value="MCM5681914.1"/>
    <property type="molecule type" value="Genomic_DNA"/>
</dbReference>
<proteinExistence type="predicted"/>
<accession>A0ABT0YU26</accession>
<dbReference type="Pfam" id="PF10734">
    <property type="entry name" value="DUF2523"/>
    <property type="match status" value="1"/>
</dbReference>
<keyword evidence="1" id="KW-0472">Membrane</keyword>
<keyword evidence="1" id="KW-0812">Transmembrane</keyword>
<gene>
    <name evidence="2" type="ORF">M8A51_20490</name>
</gene>
<name>A0ABT0YU26_9BURK</name>
<keyword evidence="3" id="KW-1185">Reference proteome</keyword>
<feature type="transmembrane region" description="Helical" evidence="1">
    <location>
        <begin position="60"/>
        <end position="85"/>
    </location>
</feature>
<dbReference type="Proteomes" id="UP001165541">
    <property type="component" value="Unassembled WGS sequence"/>
</dbReference>
<protein>
    <submittedName>
        <fullName evidence="2">DUF2523 domain-containing protein</fullName>
    </submittedName>
</protein>